<dbReference type="InterPro" id="IPR013766">
    <property type="entry name" value="Thioredoxin_domain"/>
</dbReference>
<dbReference type="SUPFAM" id="SSF52833">
    <property type="entry name" value="Thioredoxin-like"/>
    <property type="match status" value="1"/>
</dbReference>
<evidence type="ECO:0000256" key="1">
    <source>
        <dbReference type="ARBA" id="ARBA00022729"/>
    </source>
</evidence>
<protein>
    <submittedName>
        <fullName evidence="3">Thioredoxin family protein</fullName>
    </submittedName>
</protein>
<dbReference type="OrthoDB" id="981626at2"/>
<evidence type="ECO:0000313" key="4">
    <source>
        <dbReference type="Proteomes" id="UP000282832"/>
    </source>
</evidence>
<proteinExistence type="predicted"/>
<evidence type="ECO:0000313" key="3">
    <source>
        <dbReference type="EMBL" id="RVU24785.1"/>
    </source>
</evidence>
<dbReference type="AlphaFoldDB" id="A0A437PRA0"/>
<name>A0A437PRA0_9BACT</name>
<dbReference type="Pfam" id="PF13899">
    <property type="entry name" value="Thioredoxin_7"/>
    <property type="match status" value="1"/>
</dbReference>
<evidence type="ECO:0000259" key="2">
    <source>
        <dbReference type="PROSITE" id="PS51352"/>
    </source>
</evidence>
<dbReference type="InterPro" id="IPR036249">
    <property type="entry name" value="Thioredoxin-like_sf"/>
</dbReference>
<dbReference type="Proteomes" id="UP000282832">
    <property type="component" value="Unassembled WGS sequence"/>
</dbReference>
<reference evidence="3 4" key="1">
    <citation type="submission" date="2019-01" db="EMBL/GenBank/DDBJ databases">
        <authorList>
            <person name="Chen W.-M."/>
        </authorList>
    </citation>
    <scope>NUCLEOTIDE SEQUENCE [LARGE SCALE GENOMIC DNA]</scope>
    <source>
        <strain evidence="3 4">FSY-15</strain>
    </source>
</reference>
<gene>
    <name evidence="3" type="ORF">EOJ36_07165</name>
</gene>
<dbReference type="InterPro" id="IPR051099">
    <property type="entry name" value="AGR/TXD"/>
</dbReference>
<sequence>MKAFILVLFVSFQVLGGGEGWGNDFAEAQKTAKAENKLILLNFSGSDWCGPCIQLKKEVFESETFKTFAGPKLVLVRADFPRLKKNQLEKSQQAKNDLMAEKYNQDGKFPLTVLINADGKVLHKWEGFQPNISKFLQEIESSK</sequence>
<dbReference type="EMBL" id="SACY01000003">
    <property type="protein sequence ID" value="RVU24785.1"/>
    <property type="molecule type" value="Genomic_DNA"/>
</dbReference>
<comment type="caution">
    <text evidence="3">The sequence shown here is derived from an EMBL/GenBank/DDBJ whole genome shotgun (WGS) entry which is preliminary data.</text>
</comment>
<keyword evidence="4" id="KW-1185">Reference proteome</keyword>
<dbReference type="PANTHER" id="PTHR15337">
    <property type="entry name" value="ANTERIOR GRADIENT PROTEIN-RELATED"/>
    <property type="match status" value="1"/>
</dbReference>
<dbReference type="RefSeq" id="WP_127803823.1">
    <property type="nucleotide sequence ID" value="NZ_SACY01000003.1"/>
</dbReference>
<dbReference type="PROSITE" id="PS51352">
    <property type="entry name" value="THIOREDOXIN_2"/>
    <property type="match status" value="1"/>
</dbReference>
<feature type="domain" description="Thioredoxin" evidence="2">
    <location>
        <begin position="1"/>
        <end position="143"/>
    </location>
</feature>
<keyword evidence="1" id="KW-0732">Signal</keyword>
<organism evidence="3 4">
    <name type="scientific">Sandaracinomonas limnophila</name>
    <dbReference type="NCBI Taxonomy" id="1862386"/>
    <lineage>
        <taxon>Bacteria</taxon>
        <taxon>Pseudomonadati</taxon>
        <taxon>Bacteroidota</taxon>
        <taxon>Cytophagia</taxon>
        <taxon>Cytophagales</taxon>
        <taxon>Flectobacillaceae</taxon>
        <taxon>Sandaracinomonas</taxon>
    </lineage>
</organism>
<accession>A0A437PRA0</accession>
<dbReference type="PANTHER" id="PTHR15337:SF11">
    <property type="entry name" value="THIOREDOXIN DOMAIN-CONTAINING PROTEIN"/>
    <property type="match status" value="1"/>
</dbReference>
<dbReference type="Gene3D" id="3.40.30.10">
    <property type="entry name" value="Glutaredoxin"/>
    <property type="match status" value="1"/>
</dbReference>